<feature type="region of interest" description="Disordered" evidence="1">
    <location>
        <begin position="42"/>
        <end position="115"/>
    </location>
</feature>
<accession>A0ABS8WWZ6</accession>
<feature type="compositionally biased region" description="Basic and acidic residues" evidence="1">
    <location>
        <begin position="93"/>
        <end position="107"/>
    </location>
</feature>
<evidence type="ECO:0000256" key="1">
    <source>
        <dbReference type="SAM" id="MobiDB-lite"/>
    </source>
</evidence>
<proteinExistence type="predicted"/>
<comment type="caution">
    <text evidence="2">The sequence shown here is derived from an EMBL/GenBank/DDBJ whole genome shotgun (WGS) entry which is preliminary data.</text>
</comment>
<evidence type="ECO:0000313" key="2">
    <source>
        <dbReference type="EMBL" id="MCE3215723.1"/>
    </source>
</evidence>
<dbReference type="EMBL" id="JACEIK010011504">
    <property type="protein sequence ID" value="MCE3215723.1"/>
    <property type="molecule type" value="Genomic_DNA"/>
</dbReference>
<dbReference type="Proteomes" id="UP000823775">
    <property type="component" value="Unassembled WGS sequence"/>
</dbReference>
<reference evidence="2 3" key="1">
    <citation type="journal article" date="2021" name="BMC Genomics">
        <title>Datura genome reveals duplications of psychoactive alkaloid biosynthetic genes and high mutation rate following tissue culture.</title>
        <authorList>
            <person name="Rajewski A."/>
            <person name="Carter-House D."/>
            <person name="Stajich J."/>
            <person name="Litt A."/>
        </authorList>
    </citation>
    <scope>NUCLEOTIDE SEQUENCE [LARGE SCALE GENOMIC DNA]</scope>
    <source>
        <strain evidence="2">AR-01</strain>
    </source>
</reference>
<protein>
    <submittedName>
        <fullName evidence="2">Uncharacterized protein</fullName>
    </submittedName>
</protein>
<name>A0ABS8WWZ6_DATST</name>
<feature type="region of interest" description="Disordered" evidence="1">
    <location>
        <begin position="1"/>
        <end position="24"/>
    </location>
</feature>
<sequence length="115" mass="12463">NEPRGEVDGGYGCVSGGLQEEKGDRKLVSPFDSGFGRRMIGRGWSRCRSSGGGGARDEEERGKKGVAWLPTGSGVLPGEGTLVRKGKGFPAKRGRDQWCRRREERSGEGGLRQLR</sequence>
<feature type="non-terminal residue" evidence="2">
    <location>
        <position position="1"/>
    </location>
</feature>
<organism evidence="2 3">
    <name type="scientific">Datura stramonium</name>
    <name type="common">Jimsonweed</name>
    <name type="synonym">Common thornapple</name>
    <dbReference type="NCBI Taxonomy" id="4076"/>
    <lineage>
        <taxon>Eukaryota</taxon>
        <taxon>Viridiplantae</taxon>
        <taxon>Streptophyta</taxon>
        <taxon>Embryophyta</taxon>
        <taxon>Tracheophyta</taxon>
        <taxon>Spermatophyta</taxon>
        <taxon>Magnoliopsida</taxon>
        <taxon>eudicotyledons</taxon>
        <taxon>Gunneridae</taxon>
        <taxon>Pentapetalae</taxon>
        <taxon>asterids</taxon>
        <taxon>lamiids</taxon>
        <taxon>Solanales</taxon>
        <taxon>Solanaceae</taxon>
        <taxon>Solanoideae</taxon>
        <taxon>Datureae</taxon>
        <taxon>Datura</taxon>
    </lineage>
</organism>
<gene>
    <name evidence="2" type="ORF">HAX54_003291</name>
</gene>
<evidence type="ECO:0000313" key="3">
    <source>
        <dbReference type="Proteomes" id="UP000823775"/>
    </source>
</evidence>
<keyword evidence="3" id="KW-1185">Reference proteome</keyword>